<name>A0ACB9PCV6_BAUVA</name>
<gene>
    <name evidence="1" type="ORF">L6164_012837</name>
</gene>
<organism evidence="1 2">
    <name type="scientific">Bauhinia variegata</name>
    <name type="common">Purple orchid tree</name>
    <name type="synonym">Phanera variegata</name>
    <dbReference type="NCBI Taxonomy" id="167791"/>
    <lineage>
        <taxon>Eukaryota</taxon>
        <taxon>Viridiplantae</taxon>
        <taxon>Streptophyta</taxon>
        <taxon>Embryophyta</taxon>
        <taxon>Tracheophyta</taxon>
        <taxon>Spermatophyta</taxon>
        <taxon>Magnoliopsida</taxon>
        <taxon>eudicotyledons</taxon>
        <taxon>Gunneridae</taxon>
        <taxon>Pentapetalae</taxon>
        <taxon>rosids</taxon>
        <taxon>fabids</taxon>
        <taxon>Fabales</taxon>
        <taxon>Fabaceae</taxon>
        <taxon>Cercidoideae</taxon>
        <taxon>Cercideae</taxon>
        <taxon>Bauhiniinae</taxon>
        <taxon>Bauhinia</taxon>
    </lineage>
</organism>
<dbReference type="Proteomes" id="UP000828941">
    <property type="component" value="Chromosome 5"/>
</dbReference>
<evidence type="ECO:0000313" key="2">
    <source>
        <dbReference type="Proteomes" id="UP000828941"/>
    </source>
</evidence>
<dbReference type="EMBL" id="CM039430">
    <property type="protein sequence ID" value="KAI4345739.1"/>
    <property type="molecule type" value="Genomic_DNA"/>
</dbReference>
<protein>
    <submittedName>
        <fullName evidence="1">Uncharacterized protein</fullName>
    </submittedName>
</protein>
<reference evidence="1 2" key="1">
    <citation type="journal article" date="2022" name="DNA Res.">
        <title>Chromosomal-level genome assembly of the orchid tree Bauhinia variegata (Leguminosae; Cercidoideae) supports the allotetraploid origin hypothesis of Bauhinia.</title>
        <authorList>
            <person name="Zhong Y."/>
            <person name="Chen Y."/>
            <person name="Zheng D."/>
            <person name="Pang J."/>
            <person name="Liu Y."/>
            <person name="Luo S."/>
            <person name="Meng S."/>
            <person name="Qian L."/>
            <person name="Wei D."/>
            <person name="Dai S."/>
            <person name="Zhou R."/>
        </authorList>
    </citation>
    <scope>NUCLEOTIDE SEQUENCE [LARGE SCALE GENOMIC DNA]</scope>
    <source>
        <strain evidence="1">BV-YZ2020</strain>
    </source>
</reference>
<sequence length="176" mass="19859">MSTEFLSRFRETSQSIMATRRPWLQLLDLSAISLPSSLSDATTRITQNVSHFFFNYTLVLLIILFLSLIYHPFSMIVFLIVFVGWYFLYFSRDEPLVLFNYIVDDRVVVGGLGIITIVALVLTHVWLNVVASLAIGVVLVCLHAALRGTEDLVMDDQESPYGPMLSEHPAGPYTQV</sequence>
<accession>A0ACB9PCV6</accession>
<comment type="caution">
    <text evidence="1">The sequence shown here is derived from an EMBL/GenBank/DDBJ whole genome shotgun (WGS) entry which is preliminary data.</text>
</comment>
<keyword evidence="2" id="KW-1185">Reference proteome</keyword>
<evidence type="ECO:0000313" key="1">
    <source>
        <dbReference type="EMBL" id="KAI4345739.1"/>
    </source>
</evidence>
<proteinExistence type="predicted"/>